<comment type="caution">
    <text evidence="1">The sequence shown here is derived from an EMBL/GenBank/DDBJ whole genome shotgun (WGS) entry which is preliminary data.</text>
</comment>
<gene>
    <name evidence="1" type="ORF">O181_002994</name>
</gene>
<organism evidence="1 2">
    <name type="scientific">Austropuccinia psidii MF-1</name>
    <dbReference type="NCBI Taxonomy" id="1389203"/>
    <lineage>
        <taxon>Eukaryota</taxon>
        <taxon>Fungi</taxon>
        <taxon>Dikarya</taxon>
        <taxon>Basidiomycota</taxon>
        <taxon>Pucciniomycotina</taxon>
        <taxon>Pucciniomycetes</taxon>
        <taxon>Pucciniales</taxon>
        <taxon>Sphaerophragmiaceae</taxon>
        <taxon>Austropuccinia</taxon>
    </lineage>
</organism>
<evidence type="ECO:0000313" key="1">
    <source>
        <dbReference type="EMBL" id="MBW0463279.1"/>
    </source>
</evidence>
<sequence>MEKFKDLRIKVQNLDCSTTNILAVFQEKLEKHDKERLQLKEDIHSNIYKISFKNELQRKSTPILNINVLNWNNDLNHTISKNAEVEIALNTKDIPCLEEWLTSSGEGKYNHMEFMREIYILKEYFNIQEEYITATLKGLFTK</sequence>
<dbReference type="Proteomes" id="UP000765509">
    <property type="component" value="Unassembled WGS sequence"/>
</dbReference>
<name>A0A9Q3BDI1_9BASI</name>
<keyword evidence="2" id="KW-1185">Reference proteome</keyword>
<protein>
    <submittedName>
        <fullName evidence="1">Uncharacterized protein</fullName>
    </submittedName>
</protein>
<accession>A0A9Q3BDI1</accession>
<dbReference type="EMBL" id="AVOT02000518">
    <property type="protein sequence ID" value="MBW0463279.1"/>
    <property type="molecule type" value="Genomic_DNA"/>
</dbReference>
<evidence type="ECO:0000313" key="2">
    <source>
        <dbReference type="Proteomes" id="UP000765509"/>
    </source>
</evidence>
<reference evidence="1" key="1">
    <citation type="submission" date="2021-03" db="EMBL/GenBank/DDBJ databases">
        <title>Draft genome sequence of rust myrtle Austropuccinia psidii MF-1, a brazilian biotype.</title>
        <authorList>
            <person name="Quecine M.C."/>
            <person name="Pachon D.M.R."/>
            <person name="Bonatelli M.L."/>
            <person name="Correr F.H."/>
            <person name="Franceschini L.M."/>
            <person name="Leite T.F."/>
            <person name="Margarido G.R.A."/>
            <person name="Almeida C.A."/>
            <person name="Ferrarezi J.A."/>
            <person name="Labate C.A."/>
        </authorList>
    </citation>
    <scope>NUCLEOTIDE SEQUENCE</scope>
    <source>
        <strain evidence="1">MF-1</strain>
    </source>
</reference>
<dbReference type="AlphaFoldDB" id="A0A9Q3BDI1"/>
<proteinExistence type="predicted"/>